<evidence type="ECO:0000256" key="1">
    <source>
        <dbReference type="ARBA" id="ARBA00004459"/>
    </source>
</evidence>
<keyword evidence="5" id="KW-0732">Signal</keyword>
<feature type="chain" id="PRO_5046956581" description="17 kDa surface antigen" evidence="5">
    <location>
        <begin position="26"/>
        <end position="173"/>
    </location>
</feature>
<evidence type="ECO:0000256" key="2">
    <source>
        <dbReference type="ARBA" id="ARBA00008681"/>
    </source>
</evidence>
<name>A0ABX8ZI36_9SPHN</name>
<dbReference type="EMBL" id="CP081297">
    <property type="protein sequence ID" value="QZD87829.1"/>
    <property type="molecule type" value="Genomic_DNA"/>
</dbReference>
<evidence type="ECO:0000256" key="3">
    <source>
        <dbReference type="ARBA" id="ARBA00015281"/>
    </source>
</evidence>
<feature type="signal peptide" evidence="5">
    <location>
        <begin position="1"/>
        <end position="25"/>
    </location>
</feature>
<evidence type="ECO:0000313" key="7">
    <source>
        <dbReference type="EMBL" id="QZD87829.1"/>
    </source>
</evidence>
<accession>A0ABX8ZI36</accession>
<dbReference type="RefSeq" id="WP_221423364.1">
    <property type="nucleotide sequence ID" value="NZ_CP081297.1"/>
</dbReference>
<keyword evidence="8" id="KW-1185">Reference proteome</keyword>
<evidence type="ECO:0000256" key="4">
    <source>
        <dbReference type="ARBA" id="ARBA00023288"/>
    </source>
</evidence>
<evidence type="ECO:0000256" key="5">
    <source>
        <dbReference type="SAM" id="SignalP"/>
    </source>
</evidence>
<sequence>MATLLKTASLALAATGLTLAVPAAAAVPSHAAPQAQTASTSVVADMTFEHGKKHKRKHWKRGHREHYEYRGDRGYRDDYRDRRYREARPYYMQYDRNYGEPVYRETRVWRGRDGRYYCQRDNGTTGLLVGAGVGALIGHEVAGRGDRTLGALLGGAAGALLGRSIDRSNTRCG</sequence>
<evidence type="ECO:0000313" key="8">
    <source>
        <dbReference type="Proteomes" id="UP000824280"/>
    </source>
</evidence>
<dbReference type="Proteomes" id="UP000824280">
    <property type="component" value="Chromosome"/>
</dbReference>
<dbReference type="InterPro" id="IPR008816">
    <property type="entry name" value="Gly_zipper_2TM_dom"/>
</dbReference>
<comment type="subcellular location">
    <subcellularLocation>
        <location evidence="1">Cell outer membrane</location>
        <topology evidence="1">Lipid-anchor</topology>
    </subcellularLocation>
</comment>
<feature type="domain" description="Glycine zipper 2TM" evidence="6">
    <location>
        <begin position="126"/>
        <end position="165"/>
    </location>
</feature>
<gene>
    <name evidence="7" type="ORF">K3166_03800</name>
</gene>
<keyword evidence="4" id="KW-0449">Lipoprotein</keyword>
<reference evidence="7 8" key="1">
    <citation type="submission" date="2021-08" db="EMBL/GenBank/DDBJ databases">
        <title>Comparative Genomics Analysis of the Genus Qipengyuania Reveals Extensive Genetic Diversity and Metabolic Versatility, Including the Description of Fifteen Novel Species.</title>
        <authorList>
            <person name="Liu Y."/>
        </authorList>
    </citation>
    <scope>NUCLEOTIDE SEQUENCE [LARGE SCALE GENOMIC DNA]</scope>
    <source>
        <strain evidence="7 8">1XM2-8</strain>
    </source>
</reference>
<proteinExistence type="inferred from homology"/>
<dbReference type="Pfam" id="PF05433">
    <property type="entry name" value="Rick_17kDa_Anti"/>
    <property type="match status" value="1"/>
</dbReference>
<protein>
    <recommendedName>
        <fullName evidence="3">17 kDa surface antigen</fullName>
    </recommendedName>
</protein>
<evidence type="ECO:0000259" key="6">
    <source>
        <dbReference type="Pfam" id="PF05433"/>
    </source>
</evidence>
<organism evidence="7 8">
    <name type="scientific">Qipengyuania psychrotolerans</name>
    <dbReference type="NCBI Taxonomy" id="2867238"/>
    <lineage>
        <taxon>Bacteria</taxon>
        <taxon>Pseudomonadati</taxon>
        <taxon>Pseudomonadota</taxon>
        <taxon>Alphaproteobacteria</taxon>
        <taxon>Sphingomonadales</taxon>
        <taxon>Erythrobacteraceae</taxon>
        <taxon>Qipengyuania</taxon>
    </lineage>
</organism>
<comment type="similarity">
    <text evidence="2">Belongs to the rickettsiale 17 kDa surface antigen family.</text>
</comment>